<reference evidence="2 3" key="1">
    <citation type="journal article" date="2024" name="G3 (Bethesda)">
        <title>Genome assembly of Hibiscus sabdariffa L. provides insights into metabolisms of medicinal natural products.</title>
        <authorList>
            <person name="Kim T."/>
        </authorList>
    </citation>
    <scope>NUCLEOTIDE SEQUENCE [LARGE SCALE GENOMIC DNA]</scope>
    <source>
        <strain evidence="2">TK-2024</strain>
        <tissue evidence="2">Old leaves</tissue>
    </source>
</reference>
<feature type="compositionally biased region" description="Low complexity" evidence="1">
    <location>
        <begin position="91"/>
        <end position="116"/>
    </location>
</feature>
<proteinExistence type="predicted"/>
<name>A0ABR2D0U8_9ROSI</name>
<organism evidence="2 3">
    <name type="scientific">Hibiscus sabdariffa</name>
    <name type="common">roselle</name>
    <dbReference type="NCBI Taxonomy" id="183260"/>
    <lineage>
        <taxon>Eukaryota</taxon>
        <taxon>Viridiplantae</taxon>
        <taxon>Streptophyta</taxon>
        <taxon>Embryophyta</taxon>
        <taxon>Tracheophyta</taxon>
        <taxon>Spermatophyta</taxon>
        <taxon>Magnoliopsida</taxon>
        <taxon>eudicotyledons</taxon>
        <taxon>Gunneridae</taxon>
        <taxon>Pentapetalae</taxon>
        <taxon>rosids</taxon>
        <taxon>malvids</taxon>
        <taxon>Malvales</taxon>
        <taxon>Malvaceae</taxon>
        <taxon>Malvoideae</taxon>
        <taxon>Hibiscus</taxon>
    </lineage>
</organism>
<keyword evidence="3" id="KW-1185">Reference proteome</keyword>
<gene>
    <name evidence="2" type="ORF">V6N12_054472</name>
</gene>
<evidence type="ECO:0000256" key="1">
    <source>
        <dbReference type="SAM" id="MobiDB-lite"/>
    </source>
</evidence>
<sequence length="183" mass="20025">MDMVFFVQHRLRKANNILKIQRDMAQKLEAIKGGGGSIKVGTKGTISSLITRELDSVKPTPHESQTIPVSVVSGSSAPKGLKLRKSLDEASTSGNGNNKSYKNSKTSQKTKSLSKNPYQIPMLGFDSIALDRTPSRQKSDKKVSNIVEVVDIKCGKHPDRARSSPITNRLKKLGFSKLSQSFI</sequence>
<accession>A0ABR2D0U8</accession>
<dbReference type="PANTHER" id="PTHR36405">
    <property type="entry name" value="BNAA10G09140D PROTEIN"/>
    <property type="match status" value="1"/>
</dbReference>
<protein>
    <submittedName>
        <fullName evidence="2">Uncharacterized protein</fullName>
    </submittedName>
</protein>
<comment type="caution">
    <text evidence="2">The sequence shown here is derived from an EMBL/GenBank/DDBJ whole genome shotgun (WGS) entry which is preliminary data.</text>
</comment>
<dbReference type="PANTHER" id="PTHR36405:SF1">
    <property type="entry name" value="OS07G0520600 PROTEIN"/>
    <property type="match status" value="1"/>
</dbReference>
<dbReference type="Proteomes" id="UP001472677">
    <property type="component" value="Unassembled WGS sequence"/>
</dbReference>
<feature type="region of interest" description="Disordered" evidence="1">
    <location>
        <begin position="58"/>
        <end position="118"/>
    </location>
</feature>
<dbReference type="EMBL" id="JBBPBM010000038">
    <property type="protein sequence ID" value="KAK8527251.1"/>
    <property type="molecule type" value="Genomic_DNA"/>
</dbReference>
<evidence type="ECO:0000313" key="3">
    <source>
        <dbReference type="Proteomes" id="UP001472677"/>
    </source>
</evidence>
<evidence type="ECO:0000313" key="2">
    <source>
        <dbReference type="EMBL" id="KAK8527251.1"/>
    </source>
</evidence>
<feature type="compositionally biased region" description="Polar residues" evidence="1">
    <location>
        <begin position="62"/>
        <end position="76"/>
    </location>
</feature>